<dbReference type="EMBL" id="LUGG01000009">
    <property type="protein sequence ID" value="OBZ72725.1"/>
    <property type="molecule type" value="Genomic_DNA"/>
</dbReference>
<organism evidence="1 2">
    <name type="scientific">Grifola frondosa</name>
    <name type="common">Maitake</name>
    <name type="synonym">Polyporus frondosus</name>
    <dbReference type="NCBI Taxonomy" id="5627"/>
    <lineage>
        <taxon>Eukaryota</taxon>
        <taxon>Fungi</taxon>
        <taxon>Dikarya</taxon>
        <taxon>Basidiomycota</taxon>
        <taxon>Agaricomycotina</taxon>
        <taxon>Agaricomycetes</taxon>
        <taxon>Polyporales</taxon>
        <taxon>Grifolaceae</taxon>
        <taxon>Grifola</taxon>
    </lineage>
</organism>
<dbReference type="AlphaFoldDB" id="A0A1C7M6Z3"/>
<gene>
    <name evidence="1" type="ORF">A0H81_07729</name>
</gene>
<protein>
    <submittedName>
        <fullName evidence="1">Uncharacterized protein</fullName>
    </submittedName>
</protein>
<evidence type="ECO:0000313" key="2">
    <source>
        <dbReference type="Proteomes" id="UP000092993"/>
    </source>
</evidence>
<accession>A0A1C7M6Z3</accession>
<comment type="caution">
    <text evidence="1">The sequence shown here is derived from an EMBL/GenBank/DDBJ whole genome shotgun (WGS) entry which is preliminary data.</text>
</comment>
<proteinExistence type="predicted"/>
<evidence type="ECO:0000313" key="1">
    <source>
        <dbReference type="EMBL" id="OBZ72725.1"/>
    </source>
</evidence>
<reference evidence="1 2" key="1">
    <citation type="submission" date="2016-03" db="EMBL/GenBank/DDBJ databases">
        <title>Whole genome sequencing of Grifola frondosa 9006-11.</title>
        <authorList>
            <person name="Min B."/>
            <person name="Park H."/>
            <person name="Kim J.-G."/>
            <person name="Cho H."/>
            <person name="Oh Y.-L."/>
            <person name="Kong W.-S."/>
            <person name="Choi I.-G."/>
        </authorList>
    </citation>
    <scope>NUCLEOTIDE SEQUENCE [LARGE SCALE GENOMIC DNA]</scope>
    <source>
        <strain evidence="1 2">9006-11</strain>
    </source>
</reference>
<keyword evidence="2" id="KW-1185">Reference proteome</keyword>
<dbReference type="Proteomes" id="UP000092993">
    <property type="component" value="Unassembled WGS sequence"/>
</dbReference>
<sequence length="69" mass="7787">MGVFPRPSRRRLDIWVPLTALDASRRKDPITRRCLSCALVESGGRGWRTTSLLASETYKEPISPNIHPP</sequence>
<name>A0A1C7M6Z3_GRIFR</name>